<dbReference type="CDD" id="cd01335">
    <property type="entry name" value="Radical_SAM"/>
    <property type="match status" value="1"/>
</dbReference>
<proteinExistence type="inferred from homology"/>
<dbReference type="SFLD" id="SFLDG01388">
    <property type="entry name" value="7_8-didemethyl-8-hydroxy-5-dea"/>
    <property type="match status" value="1"/>
</dbReference>
<keyword evidence="14" id="KW-0411">Iron-sulfur</keyword>
<dbReference type="Proteomes" id="UP000824469">
    <property type="component" value="Unassembled WGS sequence"/>
</dbReference>
<dbReference type="OMA" id="HWVGHLN"/>
<dbReference type="PANTHER" id="PTHR43076">
    <property type="entry name" value="FO SYNTHASE (COFH)"/>
    <property type="match status" value="1"/>
</dbReference>
<comment type="similarity">
    <text evidence="4">In the C-terminal section; belongs to the radical SAM superfamily. CofH family.</text>
</comment>
<dbReference type="NCBIfam" id="TIGR03550">
    <property type="entry name" value="F420_cofG"/>
    <property type="match status" value="1"/>
</dbReference>
<dbReference type="NCBIfam" id="NF005609">
    <property type="entry name" value="PRK07360.1"/>
    <property type="match status" value="1"/>
</dbReference>
<comment type="similarity">
    <text evidence="5">In the N-terminal section; belongs to the radical SAM superfamily. CofG family.</text>
</comment>
<evidence type="ECO:0000256" key="10">
    <source>
        <dbReference type="ARBA" id="ARBA00022679"/>
    </source>
</evidence>
<name>A0AA38GVJ1_TAXCH</name>
<sequence length="714" mass="78947">MLGHATTISYVAEMAKLVLEETGLLPHINAGVISQVEIENLRLYSVSQGLMLESVSERLLESGGPHYNCIDKVPKNRIQMIASAGQQKIPFTTGLLIGIGETREERLQSLLVLRSLHQKYGHIQELIVQNFRAKAGTRMENATEPLLEDLEWTIAMARLAFGPLMSIQAPPNLTPMIDAAVNGSQWKQLIKAGMNDWGGISPITKDWVNPEAPWPHIQHLAEATMEMGKVLIPRLAVYPRYVQNAQTWLDGKVMKWVQSAANSLGYARADFWSPGQAVQGSFPFGSSCFSEKIYLDALENDVGVKTVPDTPEASPMTRRDEATMSVDLDGAIMVPGSKCKRGERSTTVSKILDKVTSAGELTEDEIRTLFSSVGEDVKEICSMADNLRHRINGEKVTYVVNRNINYTNICTYSCAFCAFSKGQSSDNLRGKPYQLSLEEISRRTIEAWERGATEICMQGGIHPAYSGKTYLDILRTVKSVAPQIHVHAFSPLEVFQGAATLGISIGEFLYQLKEAGLGSLPGTAAEVLDDEVRRFLCPDKISTEQWLEVIETAHHVGLRTTATIMFGHVDQPAHWAKHFIRIIDLQKRTGGFTEFVPLPFVHMEAPLYLRGKARKGPTKRECILMHAVARIALHPFITNIQASWVKMGPGGAQFLLSVGCNDMGGSLMNESITRAAGASHGEELHPMEMERIISSIGRIPQQRTTLYGKVSHEQ</sequence>
<dbReference type="SFLD" id="SFLDS00029">
    <property type="entry name" value="Radical_SAM"/>
    <property type="match status" value="1"/>
</dbReference>
<dbReference type="NCBIfam" id="NF004884">
    <property type="entry name" value="PRK06245.1"/>
    <property type="match status" value="1"/>
</dbReference>
<feature type="domain" description="Radical SAM core" evidence="18">
    <location>
        <begin position="396"/>
        <end position="635"/>
    </location>
</feature>
<dbReference type="SFLD" id="SFLDG01064">
    <property type="entry name" value="F420__menaquinone_cofactor_bio"/>
    <property type="match status" value="1"/>
</dbReference>
<dbReference type="SFLD" id="SFLDF00343">
    <property type="entry name" value="aminofutalosine_synthase_(mqnE"/>
    <property type="match status" value="1"/>
</dbReference>
<evidence type="ECO:0000256" key="2">
    <source>
        <dbReference type="ARBA" id="ARBA00003692"/>
    </source>
</evidence>
<evidence type="ECO:0000256" key="14">
    <source>
        <dbReference type="ARBA" id="ARBA00023014"/>
    </source>
</evidence>
<dbReference type="HAMAP" id="MF_01612">
    <property type="entry name" value="FO_synth_sub2"/>
    <property type="match status" value="1"/>
</dbReference>
<comment type="cofactor">
    <cofactor evidence="1">
        <name>[4Fe-4S] cluster</name>
        <dbReference type="ChEBI" id="CHEBI:49883"/>
    </cofactor>
</comment>
<evidence type="ECO:0000256" key="1">
    <source>
        <dbReference type="ARBA" id="ARBA00001966"/>
    </source>
</evidence>
<feature type="non-terminal residue" evidence="19">
    <location>
        <position position="1"/>
    </location>
</feature>
<dbReference type="GO" id="GO:0141093">
    <property type="term" value="F:5-amino-6-(D-ribitylamino)uracil--L-tyrosine 4-hydroxyphenyl transferase activity"/>
    <property type="evidence" value="ECO:0007669"/>
    <property type="project" value="UniProtKB-EC"/>
</dbReference>
<evidence type="ECO:0000313" key="20">
    <source>
        <dbReference type="Proteomes" id="UP000824469"/>
    </source>
</evidence>
<evidence type="ECO:0000256" key="4">
    <source>
        <dbReference type="ARBA" id="ARBA00010051"/>
    </source>
</evidence>
<organism evidence="19 20">
    <name type="scientific">Taxus chinensis</name>
    <name type="common">Chinese yew</name>
    <name type="synonym">Taxus wallichiana var. chinensis</name>
    <dbReference type="NCBI Taxonomy" id="29808"/>
    <lineage>
        <taxon>Eukaryota</taxon>
        <taxon>Viridiplantae</taxon>
        <taxon>Streptophyta</taxon>
        <taxon>Embryophyta</taxon>
        <taxon>Tracheophyta</taxon>
        <taxon>Spermatophyta</taxon>
        <taxon>Pinopsida</taxon>
        <taxon>Pinidae</taxon>
        <taxon>Conifers II</taxon>
        <taxon>Cupressales</taxon>
        <taxon>Taxaceae</taxon>
        <taxon>Taxus</taxon>
    </lineage>
</organism>
<evidence type="ECO:0000256" key="3">
    <source>
        <dbReference type="ARBA" id="ARBA00004712"/>
    </source>
</evidence>
<dbReference type="InterPro" id="IPR006638">
    <property type="entry name" value="Elp3/MiaA/NifB-like_rSAM"/>
</dbReference>
<evidence type="ECO:0000256" key="6">
    <source>
        <dbReference type="ARBA" id="ARBA00012126"/>
    </source>
</evidence>
<protein>
    <recommendedName>
        <fullName evidence="8">FO synthase</fullName>
        <ecNumber evidence="7">2.5.1.147</ecNumber>
        <ecNumber evidence="6">4.3.1.32</ecNumber>
    </recommendedName>
</protein>
<evidence type="ECO:0000256" key="13">
    <source>
        <dbReference type="ARBA" id="ARBA00023004"/>
    </source>
</evidence>
<accession>A0AA38GVJ1</accession>
<evidence type="ECO:0000313" key="19">
    <source>
        <dbReference type="EMBL" id="KAH9329141.1"/>
    </source>
</evidence>
<comment type="catalytic activity">
    <reaction evidence="16">
        <text>5-amino-6-(D-ribitylamino)uracil + L-tyrosine + S-adenosyl-L-methionine = 5-amino-5-(4-hydroxybenzyl)-6-(D-ribitylimino)-5,6-dihydrouracil + 2-iminoacetate + 5'-deoxyadenosine + L-methionine + H(+)</text>
        <dbReference type="Rhea" id="RHEA:55200"/>
        <dbReference type="ChEBI" id="CHEBI:15378"/>
        <dbReference type="ChEBI" id="CHEBI:15934"/>
        <dbReference type="ChEBI" id="CHEBI:17319"/>
        <dbReference type="ChEBI" id="CHEBI:57844"/>
        <dbReference type="ChEBI" id="CHEBI:58315"/>
        <dbReference type="ChEBI" id="CHEBI:59789"/>
        <dbReference type="ChEBI" id="CHEBI:77846"/>
        <dbReference type="ChEBI" id="CHEBI:85936"/>
        <dbReference type="EC" id="2.5.1.147"/>
    </reaction>
</comment>
<dbReference type="InterPro" id="IPR007197">
    <property type="entry name" value="rSAM"/>
</dbReference>
<evidence type="ECO:0000256" key="12">
    <source>
        <dbReference type="ARBA" id="ARBA00022723"/>
    </source>
</evidence>
<dbReference type="EMBL" id="JAHRHJ020000001">
    <property type="protein sequence ID" value="KAH9329141.1"/>
    <property type="molecule type" value="Genomic_DNA"/>
</dbReference>
<dbReference type="PROSITE" id="PS51918">
    <property type="entry name" value="RADICAL_SAM"/>
    <property type="match status" value="2"/>
</dbReference>
<evidence type="ECO:0000256" key="11">
    <source>
        <dbReference type="ARBA" id="ARBA00022691"/>
    </source>
</evidence>
<dbReference type="InterPro" id="IPR034405">
    <property type="entry name" value="F420"/>
</dbReference>
<comment type="function">
    <text evidence="2">Catalyzes the radical-mediated synthesis of 7,8-didemethyl-8-hydroxy-5-deazariboflavin (FO) from 5-amino-6-(D-ribitylamino)uracil and L-tyrosine.</text>
</comment>
<evidence type="ECO:0000256" key="9">
    <source>
        <dbReference type="ARBA" id="ARBA00022485"/>
    </source>
</evidence>
<dbReference type="InterPro" id="IPR020050">
    <property type="entry name" value="FO_synthase_su2"/>
</dbReference>
<dbReference type="SUPFAM" id="SSF102114">
    <property type="entry name" value="Radical SAM enzymes"/>
    <property type="match status" value="2"/>
</dbReference>
<dbReference type="SFLD" id="SFLDG01389">
    <property type="entry name" value="menaquinone_synthsis_involved"/>
    <property type="match status" value="1"/>
</dbReference>
<comment type="pathway">
    <text evidence="3">Cofactor biosynthesis; coenzyme F0 biosynthesis.</text>
</comment>
<keyword evidence="12" id="KW-0479">Metal-binding</keyword>
<keyword evidence="10" id="KW-0808">Transferase</keyword>
<keyword evidence="13" id="KW-0408">Iron</keyword>
<dbReference type="GO" id="GO:0044689">
    <property type="term" value="F:7,8-didemethyl-8-hydroxy-5-deazariboflavin synthase activity"/>
    <property type="evidence" value="ECO:0007669"/>
    <property type="project" value="UniProtKB-EC"/>
</dbReference>
<evidence type="ECO:0000256" key="7">
    <source>
        <dbReference type="ARBA" id="ARBA00012289"/>
    </source>
</evidence>
<comment type="catalytic activity">
    <reaction evidence="17">
        <text>5-amino-5-(4-hydroxybenzyl)-6-(D-ribitylimino)-5,6-dihydrouracil + S-adenosyl-L-methionine = 7,8-didemethyl-8-hydroxy-5-deazariboflavin + 5'-deoxyadenosine + L-methionine + NH4(+) + H(+)</text>
        <dbReference type="Rhea" id="RHEA:55204"/>
        <dbReference type="ChEBI" id="CHEBI:15378"/>
        <dbReference type="ChEBI" id="CHEBI:17319"/>
        <dbReference type="ChEBI" id="CHEBI:28938"/>
        <dbReference type="ChEBI" id="CHEBI:57844"/>
        <dbReference type="ChEBI" id="CHEBI:59789"/>
        <dbReference type="ChEBI" id="CHEBI:59904"/>
        <dbReference type="ChEBI" id="CHEBI:85936"/>
        <dbReference type="EC" id="4.3.1.32"/>
    </reaction>
</comment>
<dbReference type="Gene3D" id="3.20.20.70">
    <property type="entry name" value="Aldolase class I"/>
    <property type="match status" value="2"/>
</dbReference>
<dbReference type="GO" id="GO:0051539">
    <property type="term" value="F:4 iron, 4 sulfur cluster binding"/>
    <property type="evidence" value="ECO:0007669"/>
    <property type="project" value="UniProtKB-KW"/>
</dbReference>
<evidence type="ECO:0000256" key="5">
    <source>
        <dbReference type="ARBA" id="ARBA00010826"/>
    </source>
</evidence>
<dbReference type="AlphaFoldDB" id="A0AA38GVJ1"/>
<evidence type="ECO:0000256" key="16">
    <source>
        <dbReference type="ARBA" id="ARBA00048468"/>
    </source>
</evidence>
<dbReference type="EC" id="2.5.1.147" evidence="7"/>
<evidence type="ECO:0000256" key="15">
    <source>
        <dbReference type="ARBA" id="ARBA00023239"/>
    </source>
</evidence>
<dbReference type="NCBIfam" id="TIGR00423">
    <property type="entry name" value="CofH family radical SAM protein"/>
    <property type="match status" value="1"/>
</dbReference>
<keyword evidence="9" id="KW-0004">4Fe-4S</keyword>
<dbReference type="PANTHER" id="PTHR43076:SF1">
    <property type="entry name" value="LIPOYL SYNTHASE 2"/>
    <property type="match status" value="1"/>
</dbReference>
<feature type="domain" description="Radical SAM core" evidence="18">
    <location>
        <begin position="1"/>
        <end position="172"/>
    </location>
</feature>
<keyword evidence="20" id="KW-1185">Reference proteome</keyword>
<dbReference type="Pfam" id="PF19288">
    <property type="entry name" value="CofH_C"/>
    <property type="match status" value="1"/>
</dbReference>
<gene>
    <name evidence="19" type="ORF">KI387_001249</name>
</gene>
<dbReference type="InterPro" id="IPR045567">
    <property type="entry name" value="CofH/MnqC-like_C"/>
</dbReference>
<dbReference type="GO" id="GO:0046872">
    <property type="term" value="F:metal ion binding"/>
    <property type="evidence" value="ECO:0007669"/>
    <property type="project" value="UniProtKB-KW"/>
</dbReference>
<dbReference type="InterPro" id="IPR019940">
    <property type="entry name" value="CofH_family"/>
</dbReference>
<comment type="caution">
    <text evidence="19">The sequence shown here is derived from an EMBL/GenBank/DDBJ whole genome shotgun (WGS) entry which is preliminary data.</text>
</comment>
<dbReference type="InterPro" id="IPR013785">
    <property type="entry name" value="Aldolase_TIM"/>
</dbReference>
<evidence type="ECO:0000256" key="17">
    <source>
        <dbReference type="ARBA" id="ARBA00048974"/>
    </source>
</evidence>
<dbReference type="Pfam" id="PF04055">
    <property type="entry name" value="Radical_SAM"/>
    <property type="match status" value="1"/>
</dbReference>
<keyword evidence="15" id="KW-0456">Lyase</keyword>
<dbReference type="InterPro" id="IPR058240">
    <property type="entry name" value="rSAM_sf"/>
</dbReference>
<keyword evidence="11" id="KW-0949">S-adenosyl-L-methionine</keyword>
<dbReference type="NCBIfam" id="TIGR03551">
    <property type="entry name" value="F420_cofH"/>
    <property type="match status" value="1"/>
</dbReference>
<dbReference type="SMART" id="SM00729">
    <property type="entry name" value="Elp3"/>
    <property type="match status" value="1"/>
</dbReference>
<evidence type="ECO:0000256" key="8">
    <source>
        <dbReference type="ARBA" id="ARBA00022220"/>
    </source>
</evidence>
<reference evidence="19 20" key="1">
    <citation type="journal article" date="2021" name="Nat. Plants">
        <title>The Taxus genome provides insights into paclitaxel biosynthesis.</title>
        <authorList>
            <person name="Xiong X."/>
            <person name="Gou J."/>
            <person name="Liao Q."/>
            <person name="Li Y."/>
            <person name="Zhou Q."/>
            <person name="Bi G."/>
            <person name="Li C."/>
            <person name="Du R."/>
            <person name="Wang X."/>
            <person name="Sun T."/>
            <person name="Guo L."/>
            <person name="Liang H."/>
            <person name="Lu P."/>
            <person name="Wu Y."/>
            <person name="Zhang Z."/>
            <person name="Ro D.K."/>
            <person name="Shang Y."/>
            <person name="Huang S."/>
            <person name="Yan J."/>
        </authorList>
    </citation>
    <scope>NUCLEOTIDE SEQUENCE [LARGE SCALE GENOMIC DNA]</scope>
    <source>
        <strain evidence="19">Ta-2019</strain>
    </source>
</reference>
<dbReference type="EC" id="4.3.1.32" evidence="6"/>
<evidence type="ECO:0000259" key="18">
    <source>
        <dbReference type="PROSITE" id="PS51918"/>
    </source>
</evidence>
<dbReference type="InterPro" id="IPR019939">
    <property type="entry name" value="CofG_family"/>
</dbReference>